<evidence type="ECO:0000256" key="1">
    <source>
        <dbReference type="ARBA" id="ARBA00004167"/>
    </source>
</evidence>
<evidence type="ECO:0000259" key="8">
    <source>
        <dbReference type="Pfam" id="PF25917"/>
    </source>
</evidence>
<gene>
    <name evidence="9" type="ORF">LVJ94_39940</name>
</gene>
<keyword evidence="2 7" id="KW-0812">Transmembrane</keyword>
<evidence type="ECO:0000256" key="2">
    <source>
        <dbReference type="ARBA" id="ARBA00022692"/>
    </source>
</evidence>
<reference evidence="9" key="1">
    <citation type="submission" date="2021-12" db="EMBL/GenBank/DDBJ databases">
        <title>Discovery of the Pendulisporaceae a myxobacterial family with distinct sporulation behavior and unique specialized metabolism.</title>
        <authorList>
            <person name="Garcia R."/>
            <person name="Popoff A."/>
            <person name="Bader C.D."/>
            <person name="Loehr J."/>
            <person name="Walesch S."/>
            <person name="Walt C."/>
            <person name="Boldt J."/>
            <person name="Bunk B."/>
            <person name="Haeckl F.J.F.P.J."/>
            <person name="Gunesch A.P."/>
            <person name="Birkelbach J."/>
            <person name="Nuebel U."/>
            <person name="Pietschmann T."/>
            <person name="Bach T."/>
            <person name="Mueller R."/>
        </authorList>
    </citation>
    <scope>NUCLEOTIDE SEQUENCE</scope>
    <source>
        <strain evidence="9">MSr11367</strain>
    </source>
</reference>
<dbReference type="InterPro" id="IPR058625">
    <property type="entry name" value="MdtA-like_BSH"/>
</dbReference>
<dbReference type="PANTHER" id="PTHR30386">
    <property type="entry name" value="MEMBRANE FUSION SUBUNIT OF EMRAB-TOLC MULTIDRUG EFFLUX PUMP"/>
    <property type="match status" value="1"/>
</dbReference>
<accession>A0ABZ2KWL3</accession>
<dbReference type="Gene3D" id="1.10.287.470">
    <property type="entry name" value="Helix hairpin bin"/>
    <property type="match status" value="1"/>
</dbReference>
<keyword evidence="5" id="KW-0175">Coiled coil</keyword>
<feature type="coiled-coil region" evidence="5">
    <location>
        <begin position="160"/>
        <end position="194"/>
    </location>
</feature>
<dbReference type="SUPFAM" id="SSF111369">
    <property type="entry name" value="HlyD-like secretion proteins"/>
    <property type="match status" value="3"/>
</dbReference>
<name>A0ABZ2KWL3_9BACT</name>
<dbReference type="Gene3D" id="2.40.30.170">
    <property type="match status" value="1"/>
</dbReference>
<feature type="domain" description="Multidrug resistance protein MdtA-like barrel-sandwich hybrid" evidence="8">
    <location>
        <begin position="73"/>
        <end position="319"/>
    </location>
</feature>
<dbReference type="Proteomes" id="UP001374803">
    <property type="component" value="Chromosome"/>
</dbReference>
<evidence type="ECO:0000313" key="9">
    <source>
        <dbReference type="EMBL" id="WXB03067.1"/>
    </source>
</evidence>
<evidence type="ECO:0000256" key="6">
    <source>
        <dbReference type="SAM" id="MobiDB-lite"/>
    </source>
</evidence>
<proteinExistence type="predicted"/>
<dbReference type="PRINTS" id="PR01490">
    <property type="entry name" value="RTXTOXIND"/>
</dbReference>
<evidence type="ECO:0000313" key="10">
    <source>
        <dbReference type="Proteomes" id="UP001374803"/>
    </source>
</evidence>
<protein>
    <submittedName>
        <fullName evidence="9">HlyD family secretion protein</fullName>
    </submittedName>
</protein>
<feature type="compositionally biased region" description="Low complexity" evidence="6">
    <location>
        <begin position="19"/>
        <end position="34"/>
    </location>
</feature>
<keyword evidence="10" id="KW-1185">Reference proteome</keyword>
<feature type="compositionally biased region" description="Polar residues" evidence="6">
    <location>
        <begin position="1"/>
        <end position="17"/>
    </location>
</feature>
<evidence type="ECO:0000256" key="5">
    <source>
        <dbReference type="SAM" id="Coils"/>
    </source>
</evidence>
<sequence>MSQSASIDSNVTSSTLTDAPAAEVAEAPAQAAQPQRRRRMMMGVAAIAIATGGAWYLAHRGLETTDNAQIDTNIVAVPARTAGTVTKILFTENQQVHAGDALAELDDAPAKARLAQAEASVAAAIASADAADADAQVAETNAVGNKSFADASLQTAVAGVATTQDQIKEREALVQSAEANLAQAKIDRDRAKSLFDSGAIAKANFDQADTTYNLAAANLDAARSRLTTEKLSVAQNRSKVAEADAKAKQANNVPVLVRQARARAAQAHAQVATAQAQRDLAALDLSYTKIVAPHDGVVSKKTINEGQNVALGQTIVQLVTPEIYLTGNFKETQVTNMRVGQPAHFSVDAFPGREFEGEIESLSGATGSRFTLLPPDNATGNFTKIVQRLPVRVKLHAAPDGIVLRPGMSVDLTVDTRK</sequence>
<organism evidence="9 10">
    <name type="scientific">Pendulispora rubella</name>
    <dbReference type="NCBI Taxonomy" id="2741070"/>
    <lineage>
        <taxon>Bacteria</taxon>
        <taxon>Pseudomonadati</taxon>
        <taxon>Myxococcota</taxon>
        <taxon>Myxococcia</taxon>
        <taxon>Myxococcales</taxon>
        <taxon>Sorangiineae</taxon>
        <taxon>Pendulisporaceae</taxon>
        <taxon>Pendulispora</taxon>
    </lineage>
</organism>
<comment type="subcellular location">
    <subcellularLocation>
        <location evidence="1">Membrane</location>
        <topology evidence="1">Single-pass membrane protein</topology>
    </subcellularLocation>
</comment>
<dbReference type="EMBL" id="CP089983">
    <property type="protein sequence ID" value="WXB03067.1"/>
    <property type="molecule type" value="Genomic_DNA"/>
</dbReference>
<dbReference type="RefSeq" id="WP_394832694.1">
    <property type="nucleotide sequence ID" value="NZ_CP089929.1"/>
</dbReference>
<keyword evidence="3 7" id="KW-1133">Transmembrane helix</keyword>
<feature type="transmembrane region" description="Helical" evidence="7">
    <location>
        <begin position="40"/>
        <end position="58"/>
    </location>
</feature>
<dbReference type="Gene3D" id="2.40.50.100">
    <property type="match status" value="1"/>
</dbReference>
<dbReference type="Pfam" id="PF25917">
    <property type="entry name" value="BSH_RND"/>
    <property type="match status" value="1"/>
</dbReference>
<feature type="region of interest" description="Disordered" evidence="6">
    <location>
        <begin position="1"/>
        <end position="37"/>
    </location>
</feature>
<dbReference type="PANTHER" id="PTHR30386:SF26">
    <property type="entry name" value="TRANSPORT PROTEIN COMB"/>
    <property type="match status" value="1"/>
</dbReference>
<keyword evidence="4 7" id="KW-0472">Membrane</keyword>
<evidence type="ECO:0000256" key="7">
    <source>
        <dbReference type="SAM" id="Phobius"/>
    </source>
</evidence>
<dbReference type="InterPro" id="IPR050739">
    <property type="entry name" value="MFP"/>
</dbReference>
<evidence type="ECO:0000256" key="4">
    <source>
        <dbReference type="ARBA" id="ARBA00023136"/>
    </source>
</evidence>
<evidence type="ECO:0000256" key="3">
    <source>
        <dbReference type="ARBA" id="ARBA00022989"/>
    </source>
</evidence>